<protein>
    <submittedName>
        <fullName evidence="1 3">Uncharacterized protein</fullName>
    </submittedName>
</protein>
<accession>A0A183FMC1</accession>
<name>A0A183FMC1_HELPZ</name>
<evidence type="ECO:0000313" key="2">
    <source>
        <dbReference type="Proteomes" id="UP000050761"/>
    </source>
</evidence>
<reference evidence="1 2" key="1">
    <citation type="submission" date="2018-11" db="EMBL/GenBank/DDBJ databases">
        <authorList>
            <consortium name="Pathogen Informatics"/>
        </authorList>
    </citation>
    <scope>NUCLEOTIDE SEQUENCE [LARGE SCALE GENOMIC DNA]</scope>
</reference>
<organism evidence="2 3">
    <name type="scientific">Heligmosomoides polygyrus</name>
    <name type="common">Parasitic roundworm</name>
    <dbReference type="NCBI Taxonomy" id="6339"/>
    <lineage>
        <taxon>Eukaryota</taxon>
        <taxon>Metazoa</taxon>
        <taxon>Ecdysozoa</taxon>
        <taxon>Nematoda</taxon>
        <taxon>Chromadorea</taxon>
        <taxon>Rhabditida</taxon>
        <taxon>Rhabditina</taxon>
        <taxon>Rhabditomorpha</taxon>
        <taxon>Strongyloidea</taxon>
        <taxon>Heligmosomidae</taxon>
        <taxon>Heligmosomoides</taxon>
    </lineage>
</organism>
<dbReference type="Proteomes" id="UP000050761">
    <property type="component" value="Unassembled WGS sequence"/>
</dbReference>
<evidence type="ECO:0000313" key="1">
    <source>
        <dbReference type="EMBL" id="VDO76686.1"/>
    </source>
</evidence>
<evidence type="ECO:0000313" key="3">
    <source>
        <dbReference type="WBParaSite" id="HPBE_0000852401-mRNA-1"/>
    </source>
</evidence>
<dbReference type="AlphaFoldDB" id="A0A183FMC1"/>
<gene>
    <name evidence="1" type="ORF">HPBE_LOCUS8525</name>
</gene>
<dbReference type="EMBL" id="UZAH01026174">
    <property type="protein sequence ID" value="VDO76686.1"/>
    <property type="molecule type" value="Genomic_DNA"/>
</dbReference>
<dbReference type="WBParaSite" id="HPBE_0000852401-mRNA-1">
    <property type="protein sequence ID" value="HPBE_0000852401-mRNA-1"/>
    <property type="gene ID" value="HPBE_0000852401"/>
</dbReference>
<reference evidence="3" key="2">
    <citation type="submission" date="2019-09" db="UniProtKB">
        <authorList>
            <consortium name="WormBaseParasite"/>
        </authorList>
    </citation>
    <scope>IDENTIFICATION</scope>
</reference>
<accession>A0A3P7XQG0</accession>
<keyword evidence="2" id="KW-1185">Reference proteome</keyword>
<proteinExistence type="predicted"/>
<sequence>MLFGMAEILCENKPRGRLNARLLLMIRAHQFETAQRYVYLTDEGLPELSNCFLAFRRRGSRIRVMKKRRRDDFDNEFTLSEEESTNGDDDINIAFID</sequence>